<feature type="compositionally biased region" description="Basic and acidic residues" evidence="2">
    <location>
        <begin position="81"/>
        <end position="91"/>
    </location>
</feature>
<dbReference type="InterPro" id="IPR025066">
    <property type="entry name" value="CCDC174-like"/>
</dbReference>
<evidence type="ECO:0008006" key="5">
    <source>
        <dbReference type="Google" id="ProtNLM"/>
    </source>
</evidence>
<evidence type="ECO:0000256" key="1">
    <source>
        <dbReference type="ARBA" id="ARBA00023054"/>
    </source>
</evidence>
<reference evidence="3 4" key="1">
    <citation type="submission" date="2019-12" db="EMBL/GenBank/DDBJ databases">
        <title>A genome sequence resource for the geographically widespread anthracnose pathogen Colletotrichum asianum.</title>
        <authorList>
            <person name="Meng Y."/>
        </authorList>
    </citation>
    <scope>NUCLEOTIDE SEQUENCE [LARGE SCALE GENOMIC DNA]</scope>
    <source>
        <strain evidence="3 4">ICMP 18580</strain>
    </source>
</reference>
<dbReference type="AlphaFoldDB" id="A0A8H3VSK8"/>
<dbReference type="PANTHER" id="PTHR15885">
    <property type="entry name" value="COILED-COIL DOMAIN-CONTAINING PROTEIN 174"/>
    <property type="match status" value="1"/>
</dbReference>
<feature type="compositionally biased region" description="Basic and acidic residues" evidence="2">
    <location>
        <begin position="99"/>
        <end position="149"/>
    </location>
</feature>
<feature type="region of interest" description="Disordered" evidence="2">
    <location>
        <begin position="236"/>
        <end position="268"/>
    </location>
</feature>
<dbReference type="OrthoDB" id="333551at2759"/>
<feature type="compositionally biased region" description="Acidic residues" evidence="2">
    <location>
        <begin position="338"/>
        <end position="348"/>
    </location>
</feature>
<evidence type="ECO:0000313" key="3">
    <source>
        <dbReference type="EMBL" id="KAF0315706.1"/>
    </source>
</evidence>
<dbReference type="EMBL" id="WOWK01000189">
    <property type="protein sequence ID" value="KAF0315706.1"/>
    <property type="molecule type" value="Genomic_DNA"/>
</dbReference>
<protein>
    <recommendedName>
        <fullName evidence="5">Coiled-coil domain-containing protein 174</fullName>
    </recommendedName>
</protein>
<dbReference type="Proteomes" id="UP000434172">
    <property type="component" value="Unassembled WGS sequence"/>
</dbReference>
<name>A0A8H3VSK8_9PEZI</name>
<feature type="region of interest" description="Disordered" evidence="2">
    <location>
        <begin position="281"/>
        <end position="348"/>
    </location>
</feature>
<accession>A0A8H3VSK8</accession>
<dbReference type="GO" id="GO:0005634">
    <property type="term" value="C:nucleus"/>
    <property type="evidence" value="ECO:0007669"/>
    <property type="project" value="TreeGrafter"/>
</dbReference>
<dbReference type="PANTHER" id="PTHR15885:SF1">
    <property type="entry name" value="COILED-COIL DOMAIN-CONTAINING PROTEIN 174"/>
    <property type="match status" value="1"/>
</dbReference>
<feature type="compositionally biased region" description="Basic and acidic residues" evidence="2">
    <location>
        <begin position="241"/>
        <end position="250"/>
    </location>
</feature>
<sequence length="348" mass="39612">MPQDPNLYGQPPPKKRKNNMALSSSMDFTAQLSSIISGPFANAPTVARPRPSRTKDNIFTGAKSRRQNDSPGKAGSSSKADSTKLKLRDPLGTDEESSELARTRRKMEEKARLYTAMKRGDYVPKENEAAPLIDFDRKWAEAEARGRKDDDEDAPSSDSDDDDDNDDDGDRENANQEIVEYEDEFGRLRRGTKVEIERLERQRRRGLLGAEELERMSARPAAPAKLLHGDAIQTMAFNPEDPGKMEELARKRDRSATPPDLRHYDADSEIRTKGTGFYKFSKDEETRSKEFEGLEAERQRTETAKKDREEKKEARRKEIEQRRKDVEARRAQKLADSFLDDLATDLKG</sequence>
<dbReference type="Pfam" id="PF13300">
    <property type="entry name" value="DUF4078"/>
    <property type="match status" value="1"/>
</dbReference>
<proteinExistence type="predicted"/>
<feature type="region of interest" description="Disordered" evidence="2">
    <location>
        <begin position="1"/>
        <end position="20"/>
    </location>
</feature>
<keyword evidence="1" id="KW-0175">Coiled coil</keyword>
<feature type="compositionally biased region" description="Basic and acidic residues" evidence="2">
    <location>
        <begin position="281"/>
        <end position="330"/>
    </location>
</feature>
<evidence type="ECO:0000256" key="2">
    <source>
        <dbReference type="SAM" id="MobiDB-lite"/>
    </source>
</evidence>
<organism evidence="3 4">
    <name type="scientific">Colletotrichum asianum</name>
    <dbReference type="NCBI Taxonomy" id="702518"/>
    <lineage>
        <taxon>Eukaryota</taxon>
        <taxon>Fungi</taxon>
        <taxon>Dikarya</taxon>
        <taxon>Ascomycota</taxon>
        <taxon>Pezizomycotina</taxon>
        <taxon>Sordariomycetes</taxon>
        <taxon>Hypocreomycetidae</taxon>
        <taxon>Glomerellales</taxon>
        <taxon>Glomerellaceae</taxon>
        <taxon>Colletotrichum</taxon>
        <taxon>Colletotrichum gloeosporioides species complex</taxon>
    </lineage>
</organism>
<feature type="compositionally biased region" description="Acidic residues" evidence="2">
    <location>
        <begin position="150"/>
        <end position="170"/>
    </location>
</feature>
<gene>
    <name evidence="3" type="ORF">GQ607_017043</name>
</gene>
<evidence type="ECO:0000313" key="4">
    <source>
        <dbReference type="Proteomes" id="UP000434172"/>
    </source>
</evidence>
<feature type="region of interest" description="Disordered" evidence="2">
    <location>
        <begin position="40"/>
        <end position="184"/>
    </location>
</feature>
<comment type="caution">
    <text evidence="3">The sequence shown here is derived from an EMBL/GenBank/DDBJ whole genome shotgun (WGS) entry which is preliminary data.</text>
</comment>
<keyword evidence="4" id="KW-1185">Reference proteome</keyword>